<dbReference type="InterPro" id="IPR018247">
    <property type="entry name" value="EF_Hand_1_Ca_BS"/>
</dbReference>
<sequence>MFEQLTELVKQYGGNAVVNNPAVPNEQNDAVMNEASSSIVDGLKNMVAGGNISELAEMFQGNNAGNASNPVVKNLIEQVSGNLGSKFGLSNEASTGVANSLIPQVLESLINKAKNPNDSSLNIQDIINSISGGNGGGLMDAVSKYGGQFGLDQNNDGKVDMEDVTSVVSKKGGLGGLLGRLFGK</sequence>
<organism evidence="1 2">
    <name type="scientific">Flavobacterium macrobrachii</name>
    <dbReference type="NCBI Taxonomy" id="591204"/>
    <lineage>
        <taxon>Bacteria</taxon>
        <taxon>Pseudomonadati</taxon>
        <taxon>Bacteroidota</taxon>
        <taxon>Flavobacteriia</taxon>
        <taxon>Flavobacteriales</taxon>
        <taxon>Flavobacteriaceae</taxon>
        <taxon>Flavobacterium</taxon>
    </lineage>
</organism>
<accession>A0ABS2CY77</accession>
<evidence type="ECO:0000313" key="1">
    <source>
        <dbReference type="EMBL" id="MBM6499922.1"/>
    </source>
</evidence>
<name>A0ABS2CY77_9FLAO</name>
<dbReference type="EMBL" id="JACSOD020000493">
    <property type="protein sequence ID" value="MBM6499922.1"/>
    <property type="molecule type" value="Genomic_DNA"/>
</dbReference>
<protein>
    <recommendedName>
        <fullName evidence="3">EF-hand domain-containing protein</fullName>
    </recommendedName>
</protein>
<proteinExistence type="predicted"/>
<dbReference type="PROSITE" id="PS00018">
    <property type="entry name" value="EF_HAND_1"/>
    <property type="match status" value="1"/>
</dbReference>
<evidence type="ECO:0000313" key="2">
    <source>
        <dbReference type="Proteomes" id="UP000759529"/>
    </source>
</evidence>
<evidence type="ECO:0008006" key="3">
    <source>
        <dbReference type="Google" id="ProtNLM"/>
    </source>
</evidence>
<dbReference type="Proteomes" id="UP000759529">
    <property type="component" value="Unassembled WGS sequence"/>
</dbReference>
<dbReference type="RefSeq" id="WP_187656337.1">
    <property type="nucleotide sequence ID" value="NZ_JACSOD020000493.1"/>
</dbReference>
<keyword evidence="2" id="KW-1185">Reference proteome</keyword>
<reference evidence="1 2" key="1">
    <citation type="submission" date="2021-02" db="EMBL/GenBank/DDBJ databases">
        <authorList>
            <person name="Jung H.S."/>
            <person name="Chun B.H."/>
            <person name="Jeon C.O."/>
        </authorList>
    </citation>
    <scope>NUCLEOTIDE SEQUENCE [LARGE SCALE GENOMIC DNA]</scope>
    <source>
        <strain evidence="1 2">LMG 25203</strain>
    </source>
</reference>
<comment type="caution">
    <text evidence="1">The sequence shown here is derived from an EMBL/GenBank/DDBJ whole genome shotgun (WGS) entry which is preliminary data.</text>
</comment>
<gene>
    <name evidence="1" type="ORF">H9X54_011505</name>
</gene>